<keyword evidence="4" id="KW-1185">Reference proteome</keyword>
<feature type="coiled-coil region" evidence="1">
    <location>
        <begin position="23"/>
        <end position="50"/>
    </location>
</feature>
<protein>
    <submittedName>
        <fullName evidence="3">Uncharacterized protein</fullName>
    </submittedName>
</protein>
<feature type="compositionally biased region" description="Polar residues" evidence="2">
    <location>
        <begin position="164"/>
        <end position="176"/>
    </location>
</feature>
<dbReference type="AlphaFoldDB" id="A0AAV5I2Q1"/>
<dbReference type="PANTHER" id="PTHR34356:SF3">
    <property type="entry name" value="EXPRESSED PROTEIN"/>
    <property type="match status" value="1"/>
</dbReference>
<sequence length="236" mass="26454">MGEAAGKISREDVIAKLKDDGDFDRLRLKIIRKLKENEELRENIIALVKQSAALNRPDAENMKPRQLSDAIFNEVGDKVMGQISDGLWDIIRSEGGMKSEITETVQSVYNKLVTPQAQMKEGESSKNDGMPVKMEADRNGCIKASADGVHDMLSDGEPNEPPGFSQSKNHQDNCLQEQHKDEQQLSMPYQSGPEEEQKENPNHSWDVQDRYDVDNLKDKQPCNDSDEDPDVPPGFG</sequence>
<reference evidence="3 4" key="1">
    <citation type="journal article" date="2021" name="Commun. Biol.">
        <title>The genome of Shorea leprosula (Dipterocarpaceae) highlights the ecological relevance of drought in aseasonal tropical rainforests.</title>
        <authorList>
            <person name="Ng K.K.S."/>
            <person name="Kobayashi M.J."/>
            <person name="Fawcett J.A."/>
            <person name="Hatakeyama M."/>
            <person name="Paape T."/>
            <person name="Ng C.H."/>
            <person name="Ang C.C."/>
            <person name="Tnah L.H."/>
            <person name="Lee C.T."/>
            <person name="Nishiyama T."/>
            <person name="Sese J."/>
            <person name="O'Brien M.J."/>
            <person name="Copetti D."/>
            <person name="Mohd Noor M.I."/>
            <person name="Ong R.C."/>
            <person name="Putra M."/>
            <person name="Sireger I.Z."/>
            <person name="Indrioko S."/>
            <person name="Kosugi Y."/>
            <person name="Izuno A."/>
            <person name="Isagi Y."/>
            <person name="Lee S.L."/>
            <person name="Shimizu K.K."/>
        </authorList>
    </citation>
    <scope>NUCLEOTIDE SEQUENCE [LARGE SCALE GENOMIC DNA]</scope>
    <source>
        <strain evidence="3">214</strain>
    </source>
</reference>
<organism evidence="3 4">
    <name type="scientific">Rubroshorea leprosula</name>
    <dbReference type="NCBI Taxonomy" id="152421"/>
    <lineage>
        <taxon>Eukaryota</taxon>
        <taxon>Viridiplantae</taxon>
        <taxon>Streptophyta</taxon>
        <taxon>Embryophyta</taxon>
        <taxon>Tracheophyta</taxon>
        <taxon>Spermatophyta</taxon>
        <taxon>Magnoliopsida</taxon>
        <taxon>eudicotyledons</taxon>
        <taxon>Gunneridae</taxon>
        <taxon>Pentapetalae</taxon>
        <taxon>rosids</taxon>
        <taxon>malvids</taxon>
        <taxon>Malvales</taxon>
        <taxon>Dipterocarpaceae</taxon>
        <taxon>Rubroshorea</taxon>
    </lineage>
</organism>
<evidence type="ECO:0000256" key="1">
    <source>
        <dbReference type="SAM" id="Coils"/>
    </source>
</evidence>
<name>A0AAV5I2Q1_9ROSI</name>
<feature type="region of interest" description="Disordered" evidence="2">
    <location>
        <begin position="148"/>
        <end position="236"/>
    </location>
</feature>
<feature type="compositionally biased region" description="Basic and acidic residues" evidence="2">
    <location>
        <begin position="198"/>
        <end position="221"/>
    </location>
</feature>
<proteinExistence type="predicted"/>
<gene>
    <name evidence="3" type="ORF">SLEP1_g8756</name>
</gene>
<dbReference type="PANTHER" id="PTHR34356">
    <property type="entry name" value="ANTIGENIC HEAT-STABLE PROTEIN"/>
    <property type="match status" value="1"/>
</dbReference>
<evidence type="ECO:0000256" key="2">
    <source>
        <dbReference type="SAM" id="MobiDB-lite"/>
    </source>
</evidence>
<comment type="caution">
    <text evidence="3">The sequence shown here is derived from an EMBL/GenBank/DDBJ whole genome shotgun (WGS) entry which is preliminary data.</text>
</comment>
<accession>A0AAV5I2Q1</accession>
<evidence type="ECO:0000313" key="4">
    <source>
        <dbReference type="Proteomes" id="UP001054252"/>
    </source>
</evidence>
<evidence type="ECO:0000313" key="3">
    <source>
        <dbReference type="EMBL" id="GKU95393.1"/>
    </source>
</evidence>
<dbReference type="Proteomes" id="UP001054252">
    <property type="component" value="Unassembled WGS sequence"/>
</dbReference>
<keyword evidence="1" id="KW-0175">Coiled coil</keyword>
<dbReference type="EMBL" id="BPVZ01000009">
    <property type="protein sequence ID" value="GKU95393.1"/>
    <property type="molecule type" value="Genomic_DNA"/>
</dbReference>